<evidence type="ECO:0000256" key="5">
    <source>
        <dbReference type="ARBA" id="ARBA00023054"/>
    </source>
</evidence>
<proteinExistence type="inferred from homology"/>
<comment type="subcellular location">
    <subcellularLocation>
        <location evidence="1">Mitochondrion inner membrane</location>
    </subcellularLocation>
</comment>
<evidence type="ECO:0000313" key="13">
    <source>
        <dbReference type="EnsemblPlants" id="Pp3c4_19960V3.1"/>
    </source>
</evidence>
<dbReference type="AlphaFoldDB" id="A0A2K1KP65"/>
<comment type="similarity">
    <text evidence="2">Belongs to the Tim44 family.</text>
</comment>
<feature type="region of interest" description="Disordered" evidence="10">
    <location>
        <begin position="88"/>
        <end position="113"/>
    </location>
</feature>
<dbReference type="EnsemblPlants" id="Pp3c4_19960V3.1">
    <property type="protein sequence ID" value="Pp3c4_19960V3.1"/>
    <property type="gene ID" value="Pp3c4_19960"/>
</dbReference>
<dbReference type="InterPro" id="IPR007379">
    <property type="entry name" value="Tim44-like_dom"/>
</dbReference>
<organism evidence="12">
    <name type="scientific">Physcomitrium patens</name>
    <name type="common">Spreading-leaved earth moss</name>
    <name type="synonym">Physcomitrella patens</name>
    <dbReference type="NCBI Taxonomy" id="3218"/>
    <lineage>
        <taxon>Eukaryota</taxon>
        <taxon>Viridiplantae</taxon>
        <taxon>Streptophyta</taxon>
        <taxon>Embryophyta</taxon>
        <taxon>Bryophyta</taxon>
        <taxon>Bryophytina</taxon>
        <taxon>Bryopsida</taxon>
        <taxon>Funariidae</taxon>
        <taxon>Funariales</taxon>
        <taxon>Funariaceae</taxon>
        <taxon>Physcomitrium</taxon>
    </lineage>
</organism>
<dbReference type="Gene3D" id="3.10.450.240">
    <property type="match status" value="1"/>
</dbReference>
<feature type="domain" description="Tim44-like" evidence="11">
    <location>
        <begin position="268"/>
        <end position="420"/>
    </location>
</feature>
<accession>A0A2K1KP65</accession>
<dbReference type="PaxDb" id="3218-PP1S201_110V6.1"/>
<keyword evidence="4" id="KW-0809">Transit peptide</keyword>
<dbReference type="GeneID" id="112280771"/>
<evidence type="ECO:0000256" key="10">
    <source>
        <dbReference type="SAM" id="MobiDB-lite"/>
    </source>
</evidence>
<comment type="function">
    <text evidence="8">Essential component of the PAM complex, a complex required for the translocation of transit peptide-containing proteins from the inner membrane into the mitochondrial matrix in an ATP-dependent manner. Recruits mitochondrial HSP70 to drive protein translocation into the matrix using ATP as an energy source.</text>
</comment>
<comment type="subunit">
    <text evidence="9">Probable component of the PAM complex at least composed of a mitochondrial HSP70 protein, TIMM44 and TIMM14. The complex interacts with the TIMM23 component of the TIM17:23 complex.</text>
</comment>
<dbReference type="SMART" id="SM00978">
    <property type="entry name" value="Tim44"/>
    <property type="match status" value="1"/>
</dbReference>
<dbReference type="GO" id="GO:0006626">
    <property type="term" value="P:protein targeting to mitochondrion"/>
    <property type="evidence" value="ECO:0007669"/>
    <property type="project" value="UniProtKB-ARBA"/>
</dbReference>
<dbReference type="PANTHER" id="PTHR10721">
    <property type="entry name" value="MITOCHONDRIAL IMPORT INNER MEMBRANE TRANSLOCASE SUBUNIT TIM44"/>
    <property type="match status" value="1"/>
</dbReference>
<dbReference type="EnsemblPlants" id="Pp3c4_19960V3.2">
    <property type="protein sequence ID" value="Pp3c4_19960V3.2"/>
    <property type="gene ID" value="Pp3c4_19960"/>
</dbReference>
<dbReference type="Gramene" id="Pp3c4_19960V3.2">
    <property type="protein sequence ID" value="Pp3c4_19960V3.2"/>
    <property type="gene ID" value="Pp3c4_19960"/>
</dbReference>
<evidence type="ECO:0000256" key="3">
    <source>
        <dbReference type="ARBA" id="ARBA00022792"/>
    </source>
</evidence>
<dbReference type="GO" id="GO:0030150">
    <property type="term" value="P:protein import into mitochondrial matrix"/>
    <property type="evidence" value="ECO:0000318"/>
    <property type="project" value="GO_Central"/>
</dbReference>
<evidence type="ECO:0000313" key="14">
    <source>
        <dbReference type="Proteomes" id="UP000006727"/>
    </source>
</evidence>
<evidence type="ECO:0000256" key="1">
    <source>
        <dbReference type="ARBA" id="ARBA00004273"/>
    </source>
</evidence>
<dbReference type="OMA" id="RWKIVEF"/>
<dbReference type="OrthoDB" id="10265990at2759"/>
<name>A0A2K1KP65_PHYPA</name>
<reference evidence="13" key="3">
    <citation type="submission" date="2020-12" db="UniProtKB">
        <authorList>
            <consortium name="EnsemblPlants"/>
        </authorList>
    </citation>
    <scope>IDENTIFICATION</scope>
</reference>
<evidence type="ECO:0000256" key="9">
    <source>
        <dbReference type="ARBA" id="ARBA00063640"/>
    </source>
</evidence>
<dbReference type="Proteomes" id="UP000006727">
    <property type="component" value="Chromosome 4"/>
</dbReference>
<evidence type="ECO:0000256" key="6">
    <source>
        <dbReference type="ARBA" id="ARBA00023128"/>
    </source>
</evidence>
<dbReference type="InterPro" id="IPR039544">
    <property type="entry name" value="Tim44-like"/>
</dbReference>
<dbReference type="SUPFAM" id="SSF54427">
    <property type="entry name" value="NTF2-like"/>
    <property type="match status" value="1"/>
</dbReference>
<reference evidence="12 14" key="1">
    <citation type="journal article" date="2008" name="Science">
        <title>The Physcomitrella genome reveals evolutionary insights into the conquest of land by plants.</title>
        <authorList>
            <person name="Rensing S."/>
            <person name="Lang D."/>
            <person name="Zimmer A."/>
            <person name="Terry A."/>
            <person name="Salamov A."/>
            <person name="Shapiro H."/>
            <person name="Nishiyama T."/>
            <person name="Perroud P.-F."/>
            <person name="Lindquist E."/>
            <person name="Kamisugi Y."/>
            <person name="Tanahashi T."/>
            <person name="Sakakibara K."/>
            <person name="Fujita T."/>
            <person name="Oishi K."/>
            <person name="Shin-I T."/>
            <person name="Kuroki Y."/>
            <person name="Toyoda A."/>
            <person name="Suzuki Y."/>
            <person name="Hashimoto A."/>
            <person name="Yamaguchi K."/>
            <person name="Sugano A."/>
            <person name="Kohara Y."/>
            <person name="Fujiyama A."/>
            <person name="Anterola A."/>
            <person name="Aoki S."/>
            <person name="Ashton N."/>
            <person name="Barbazuk W.B."/>
            <person name="Barker E."/>
            <person name="Bennetzen J."/>
            <person name="Bezanilla M."/>
            <person name="Blankenship R."/>
            <person name="Cho S.H."/>
            <person name="Dutcher S."/>
            <person name="Estelle M."/>
            <person name="Fawcett J.A."/>
            <person name="Gundlach H."/>
            <person name="Hanada K."/>
            <person name="Heyl A."/>
            <person name="Hicks K.A."/>
            <person name="Hugh J."/>
            <person name="Lohr M."/>
            <person name="Mayer K."/>
            <person name="Melkozernov A."/>
            <person name="Murata T."/>
            <person name="Nelson D."/>
            <person name="Pils B."/>
            <person name="Prigge M."/>
            <person name="Reiss B."/>
            <person name="Renner T."/>
            <person name="Rombauts S."/>
            <person name="Rushton P."/>
            <person name="Sanderfoot A."/>
            <person name="Schween G."/>
            <person name="Shiu S.-H."/>
            <person name="Stueber K."/>
            <person name="Theodoulou F.L."/>
            <person name="Tu H."/>
            <person name="Van de Peer Y."/>
            <person name="Verrier P.J."/>
            <person name="Waters E."/>
            <person name="Wood A."/>
            <person name="Yang L."/>
            <person name="Cove D."/>
            <person name="Cuming A."/>
            <person name="Hasebe M."/>
            <person name="Lucas S."/>
            <person name="Mishler D.B."/>
            <person name="Reski R."/>
            <person name="Grigoriev I."/>
            <person name="Quatrano R.S."/>
            <person name="Boore J.L."/>
        </authorList>
    </citation>
    <scope>NUCLEOTIDE SEQUENCE [LARGE SCALE GENOMIC DNA]</scope>
    <source>
        <strain evidence="13 14">cv. Gransden 2004</strain>
    </source>
</reference>
<dbReference type="PANTHER" id="PTHR10721:SF1">
    <property type="entry name" value="MITOCHONDRIAL IMPORT INNER MEMBRANE TRANSLOCASE SUBUNIT TIM44"/>
    <property type="match status" value="1"/>
</dbReference>
<gene>
    <name evidence="13" type="primary">LOC112280771</name>
    <name evidence="12" type="ORF">PHYPA_006471</name>
</gene>
<dbReference type="GO" id="GO:0015462">
    <property type="term" value="F:ABC-type protein transporter activity"/>
    <property type="evidence" value="ECO:0007669"/>
    <property type="project" value="UniProtKB-ARBA"/>
</dbReference>
<evidence type="ECO:0000313" key="12">
    <source>
        <dbReference type="EMBL" id="PNR55574.1"/>
    </source>
</evidence>
<dbReference type="FunFam" id="3.10.450.240:FF:000005">
    <property type="entry name" value="Mitochondrial import inner membrane translocase subunit TIM44-2"/>
    <property type="match status" value="1"/>
</dbReference>
<sequence>MALRQLSQRTGKALNGRGAAATILTRKLLLLHGNGLPSTSSSLVSPGVGRSLTGQHVIDRIRVLPQFYELVPSASSSPMLDVLHFSSRAGESEKQPSQSSNETSSSSSSSIPTSRVLLKKVSDSVRNAASSAGNVVHKMKEAKLVDSVRTGYNFLKEEMTSTTPRRKPNTSASEDARVREAPPENTTVNAIVPVVKKTTGWEKRWETLKEKARSHPAFKRIKTVTDHPVVTKGQELAEDIRERWETSDSPVVHRIQDLNESIFGETATAVAMREIRRHDPSFTFSDFLAEVQEEIRPTLRAYLKGDFATLRKKCSREVVERCQAERRALESQGIFLDNEILHISDVEIKETKLLGNAPIIIINFQTQQIHCARNKDGNIIEGARDDIHTVFYAWAMQQESPEETNRGEFHTRWKLREMQQAGMQALI</sequence>
<dbReference type="GO" id="GO:0005743">
    <property type="term" value="C:mitochondrial inner membrane"/>
    <property type="evidence" value="ECO:0000318"/>
    <property type="project" value="GO_Central"/>
</dbReference>
<feature type="region of interest" description="Disordered" evidence="10">
    <location>
        <begin position="156"/>
        <end position="182"/>
    </location>
</feature>
<evidence type="ECO:0000256" key="4">
    <source>
        <dbReference type="ARBA" id="ARBA00022946"/>
    </source>
</evidence>
<keyword evidence="14" id="KW-1185">Reference proteome</keyword>
<keyword evidence="3" id="KW-0999">Mitochondrion inner membrane</keyword>
<evidence type="ECO:0000256" key="2">
    <source>
        <dbReference type="ARBA" id="ARBA00009597"/>
    </source>
</evidence>
<dbReference type="Pfam" id="PF04280">
    <property type="entry name" value="Tim44"/>
    <property type="match status" value="1"/>
</dbReference>
<keyword evidence="5" id="KW-0175">Coiled coil</keyword>
<evidence type="ECO:0000256" key="7">
    <source>
        <dbReference type="ARBA" id="ARBA00023136"/>
    </source>
</evidence>
<dbReference type="Gramene" id="Pp3c4_19960V3.1">
    <property type="protein sequence ID" value="Pp3c4_19960V3.1"/>
    <property type="gene ID" value="Pp3c4_19960"/>
</dbReference>
<protein>
    <recommendedName>
        <fullName evidence="11">Tim44-like domain-containing protein</fullName>
    </recommendedName>
</protein>
<dbReference type="EMBL" id="ABEU02000004">
    <property type="protein sequence ID" value="PNR55574.1"/>
    <property type="molecule type" value="Genomic_DNA"/>
</dbReference>
<evidence type="ECO:0000259" key="11">
    <source>
        <dbReference type="SMART" id="SM00978"/>
    </source>
</evidence>
<keyword evidence="6" id="KW-0496">Mitochondrion</keyword>
<keyword evidence="7" id="KW-0472">Membrane</keyword>
<evidence type="ECO:0000256" key="8">
    <source>
        <dbReference type="ARBA" id="ARBA00057148"/>
    </source>
</evidence>
<feature type="compositionally biased region" description="Low complexity" evidence="10">
    <location>
        <begin position="95"/>
        <end position="113"/>
    </location>
</feature>
<dbReference type="RefSeq" id="XP_024372348.1">
    <property type="nucleotide sequence ID" value="XM_024516580.2"/>
</dbReference>
<dbReference type="GO" id="GO:0051087">
    <property type="term" value="F:protein-folding chaperone binding"/>
    <property type="evidence" value="ECO:0000318"/>
    <property type="project" value="GO_Central"/>
</dbReference>
<reference evidence="12 14" key="2">
    <citation type="journal article" date="2018" name="Plant J.">
        <title>The Physcomitrella patens chromosome-scale assembly reveals moss genome structure and evolution.</title>
        <authorList>
            <person name="Lang D."/>
            <person name="Ullrich K.K."/>
            <person name="Murat F."/>
            <person name="Fuchs J."/>
            <person name="Jenkins J."/>
            <person name="Haas F.B."/>
            <person name="Piednoel M."/>
            <person name="Gundlach H."/>
            <person name="Van Bel M."/>
            <person name="Meyberg R."/>
            <person name="Vives C."/>
            <person name="Morata J."/>
            <person name="Symeonidi A."/>
            <person name="Hiss M."/>
            <person name="Muchero W."/>
            <person name="Kamisugi Y."/>
            <person name="Saleh O."/>
            <person name="Blanc G."/>
            <person name="Decker E.L."/>
            <person name="van Gessel N."/>
            <person name="Grimwood J."/>
            <person name="Hayes R.D."/>
            <person name="Graham S.W."/>
            <person name="Gunter L.E."/>
            <person name="McDaniel S.F."/>
            <person name="Hoernstein S.N.W."/>
            <person name="Larsson A."/>
            <person name="Li F.W."/>
            <person name="Perroud P.F."/>
            <person name="Phillips J."/>
            <person name="Ranjan P."/>
            <person name="Rokshar D.S."/>
            <person name="Rothfels C.J."/>
            <person name="Schneider L."/>
            <person name="Shu S."/>
            <person name="Stevenson D.W."/>
            <person name="Thummler F."/>
            <person name="Tillich M."/>
            <person name="Villarreal Aguilar J.C."/>
            <person name="Widiez T."/>
            <person name="Wong G.K."/>
            <person name="Wymore A."/>
            <person name="Zhang Y."/>
            <person name="Zimmer A.D."/>
            <person name="Quatrano R.S."/>
            <person name="Mayer K.F.X."/>
            <person name="Goodstein D."/>
            <person name="Casacuberta J.M."/>
            <person name="Vandepoele K."/>
            <person name="Reski R."/>
            <person name="Cuming A.C."/>
            <person name="Tuskan G.A."/>
            <person name="Maumus F."/>
            <person name="Salse J."/>
            <person name="Schmutz J."/>
            <person name="Rensing S.A."/>
        </authorList>
    </citation>
    <scope>NUCLEOTIDE SEQUENCE [LARGE SCALE GENOMIC DNA]</scope>
    <source>
        <strain evidence="13 14">cv. Gransden 2004</strain>
    </source>
</reference>
<dbReference type="InterPro" id="IPR032710">
    <property type="entry name" value="NTF2-like_dom_sf"/>
</dbReference>
<dbReference type="STRING" id="3218.A0A2K1KP65"/>
<dbReference type="GO" id="GO:0005744">
    <property type="term" value="C:TIM23 mitochondrial import inner membrane translocase complex"/>
    <property type="evidence" value="ECO:0007669"/>
    <property type="project" value="UniProtKB-ARBA"/>
</dbReference>